<dbReference type="Gene3D" id="2.40.30.10">
    <property type="entry name" value="Translation factors"/>
    <property type="match status" value="1"/>
</dbReference>
<name>A0A975G1X8_9CAUL</name>
<dbReference type="Pfam" id="PF00175">
    <property type="entry name" value="NAD_binding_1"/>
    <property type="match status" value="1"/>
</dbReference>
<evidence type="ECO:0000256" key="6">
    <source>
        <dbReference type="ARBA" id="ARBA00023002"/>
    </source>
</evidence>
<dbReference type="PROSITE" id="PS00197">
    <property type="entry name" value="2FE2S_FER_1"/>
    <property type="match status" value="1"/>
</dbReference>
<keyword evidence="5" id="KW-0274">FAD</keyword>
<dbReference type="SUPFAM" id="SSF63380">
    <property type="entry name" value="Riboflavin synthase domain-like"/>
    <property type="match status" value="1"/>
</dbReference>
<keyword evidence="8" id="KW-0411">Iron-sulfur</keyword>
<dbReference type="PANTHER" id="PTHR47354:SF6">
    <property type="entry name" value="NADH OXIDOREDUCTASE HCR"/>
    <property type="match status" value="1"/>
</dbReference>
<dbReference type="InterPro" id="IPR017927">
    <property type="entry name" value="FAD-bd_FR_type"/>
</dbReference>
<dbReference type="InterPro" id="IPR012675">
    <property type="entry name" value="Beta-grasp_dom_sf"/>
</dbReference>
<comment type="cofactor">
    <cofactor evidence="1">
        <name>FAD</name>
        <dbReference type="ChEBI" id="CHEBI:57692"/>
    </cofactor>
</comment>
<dbReference type="Pfam" id="PF00970">
    <property type="entry name" value="FAD_binding_6"/>
    <property type="match status" value="1"/>
</dbReference>
<sequence length="372" mass="40790">MTDLLERPADSRLIEALIAAPPPVWDSEVDDTLVCRAVRRETHDVMTFVFEAPEPRVFSYRPGQFMTFEFEIGGEAINRCYTIASAPTRPHRLEITVKKIPGGPVSTWLHETLKPGMRVKAMGPMGDFTCAAHPAPKYLFLSAGSGITPLMSMTRTHHDLASGADIAFVHSARSPIDLIFEAELALMAREQPGLRITTLCEADAPMAAWSGYRGRIDLKRLELICPDFREREVFVCGPAPYMEGVRAALAEAGFDMSRHHQESFDFSELGDQIDAEPEAECEAGVPSFRVEFATSRRALDCPSDQFVLAAAKAAGMRLPSSCAKGMCGTCKCKLVSGTVEMSPSGGIRQREIDQGMILICCSKPTSDLVIER</sequence>
<dbReference type="Gene3D" id="3.10.20.30">
    <property type="match status" value="1"/>
</dbReference>
<dbReference type="AlphaFoldDB" id="A0A975G1X8"/>
<dbReference type="InterPro" id="IPR008333">
    <property type="entry name" value="Cbr1-like_FAD-bd_dom"/>
</dbReference>
<dbReference type="SUPFAM" id="SSF54292">
    <property type="entry name" value="2Fe-2S ferredoxin-like"/>
    <property type="match status" value="1"/>
</dbReference>
<evidence type="ECO:0000313" key="13">
    <source>
        <dbReference type="Proteomes" id="UP000676409"/>
    </source>
</evidence>
<comment type="similarity">
    <text evidence="9">In the N-terminal section; belongs to the FAD-binding oxidoreductase type 6 family.</text>
</comment>
<dbReference type="InterPro" id="IPR001433">
    <property type="entry name" value="OxRdtase_FAD/NAD-bd"/>
</dbReference>
<evidence type="ECO:0000256" key="1">
    <source>
        <dbReference type="ARBA" id="ARBA00001974"/>
    </source>
</evidence>
<dbReference type="PROSITE" id="PS51384">
    <property type="entry name" value="FAD_FR"/>
    <property type="match status" value="1"/>
</dbReference>
<evidence type="ECO:0000259" key="10">
    <source>
        <dbReference type="PROSITE" id="PS51085"/>
    </source>
</evidence>
<dbReference type="InterPro" id="IPR017938">
    <property type="entry name" value="Riboflavin_synthase-like_b-brl"/>
</dbReference>
<dbReference type="PRINTS" id="PR00410">
    <property type="entry name" value="PHEHYDRXLASE"/>
</dbReference>
<dbReference type="InterPro" id="IPR001041">
    <property type="entry name" value="2Fe-2S_ferredoxin-type"/>
</dbReference>
<dbReference type="InterPro" id="IPR006058">
    <property type="entry name" value="2Fe2S_fd_BS"/>
</dbReference>
<proteinExistence type="inferred from homology"/>
<feature type="domain" description="2Fe-2S ferredoxin-type" evidence="10">
    <location>
        <begin position="288"/>
        <end position="372"/>
    </location>
</feature>
<evidence type="ECO:0000256" key="7">
    <source>
        <dbReference type="ARBA" id="ARBA00023004"/>
    </source>
</evidence>
<organism evidence="12 13">
    <name type="scientific">Phenylobacterium montanum</name>
    <dbReference type="NCBI Taxonomy" id="2823693"/>
    <lineage>
        <taxon>Bacteria</taxon>
        <taxon>Pseudomonadati</taxon>
        <taxon>Pseudomonadota</taxon>
        <taxon>Alphaproteobacteria</taxon>
        <taxon>Caulobacterales</taxon>
        <taxon>Caulobacteraceae</taxon>
        <taxon>Phenylobacterium</taxon>
    </lineage>
</organism>
<keyword evidence="7" id="KW-0408">Iron</keyword>
<evidence type="ECO:0000256" key="2">
    <source>
        <dbReference type="ARBA" id="ARBA00022630"/>
    </source>
</evidence>
<evidence type="ECO:0000256" key="3">
    <source>
        <dbReference type="ARBA" id="ARBA00022714"/>
    </source>
</evidence>
<evidence type="ECO:0000256" key="4">
    <source>
        <dbReference type="ARBA" id="ARBA00022723"/>
    </source>
</evidence>
<accession>A0A975G1X8</accession>
<reference evidence="12" key="1">
    <citation type="submission" date="2021-04" db="EMBL/GenBank/DDBJ databases">
        <title>The complete genome sequence of Caulobacter sp. S6.</title>
        <authorList>
            <person name="Tang Y."/>
            <person name="Ouyang W."/>
            <person name="Liu Q."/>
            <person name="Huang B."/>
            <person name="Guo Z."/>
            <person name="Lei P."/>
        </authorList>
    </citation>
    <scope>NUCLEOTIDE SEQUENCE</scope>
    <source>
        <strain evidence="12">S6</strain>
    </source>
</reference>
<dbReference type="Proteomes" id="UP000676409">
    <property type="component" value="Chromosome"/>
</dbReference>
<dbReference type="Pfam" id="PF00111">
    <property type="entry name" value="Fer2"/>
    <property type="match status" value="1"/>
</dbReference>
<dbReference type="GO" id="GO:0046872">
    <property type="term" value="F:metal ion binding"/>
    <property type="evidence" value="ECO:0007669"/>
    <property type="project" value="UniProtKB-KW"/>
</dbReference>
<dbReference type="KEGG" id="caul:KCG34_04020"/>
<keyword evidence="2" id="KW-0285">Flavoprotein</keyword>
<evidence type="ECO:0000256" key="5">
    <source>
        <dbReference type="ARBA" id="ARBA00022827"/>
    </source>
</evidence>
<gene>
    <name evidence="12" type="ORF">KCG34_04020</name>
</gene>
<dbReference type="InterPro" id="IPR036010">
    <property type="entry name" value="2Fe-2S_ferredoxin-like_sf"/>
</dbReference>
<feature type="domain" description="FAD-binding FR-type" evidence="11">
    <location>
        <begin position="28"/>
        <end position="131"/>
    </location>
</feature>
<keyword evidence="6" id="KW-0560">Oxidoreductase</keyword>
<keyword evidence="3" id="KW-0001">2Fe-2S</keyword>
<keyword evidence="4" id="KW-0479">Metal-binding</keyword>
<dbReference type="GO" id="GO:0016491">
    <property type="term" value="F:oxidoreductase activity"/>
    <property type="evidence" value="ECO:0007669"/>
    <property type="project" value="UniProtKB-KW"/>
</dbReference>
<keyword evidence="13" id="KW-1185">Reference proteome</keyword>
<dbReference type="InterPro" id="IPR050415">
    <property type="entry name" value="MRET"/>
</dbReference>
<evidence type="ECO:0000313" key="12">
    <source>
        <dbReference type="EMBL" id="QUD89062.1"/>
    </source>
</evidence>
<evidence type="ECO:0000256" key="8">
    <source>
        <dbReference type="ARBA" id="ARBA00023014"/>
    </source>
</evidence>
<dbReference type="PROSITE" id="PS51085">
    <property type="entry name" value="2FE2S_FER_2"/>
    <property type="match status" value="1"/>
</dbReference>
<dbReference type="EMBL" id="CP073078">
    <property type="protein sequence ID" value="QUD89062.1"/>
    <property type="molecule type" value="Genomic_DNA"/>
</dbReference>
<dbReference type="SUPFAM" id="SSF52343">
    <property type="entry name" value="Ferredoxin reductase-like, C-terminal NADP-linked domain"/>
    <property type="match status" value="1"/>
</dbReference>
<dbReference type="RefSeq" id="WP_211939112.1">
    <property type="nucleotide sequence ID" value="NZ_CP073078.1"/>
</dbReference>
<dbReference type="InterPro" id="IPR039261">
    <property type="entry name" value="FNR_nucleotide-bd"/>
</dbReference>
<evidence type="ECO:0000259" key="11">
    <source>
        <dbReference type="PROSITE" id="PS51384"/>
    </source>
</evidence>
<dbReference type="PANTHER" id="PTHR47354">
    <property type="entry name" value="NADH OXIDOREDUCTASE HCR"/>
    <property type="match status" value="1"/>
</dbReference>
<evidence type="ECO:0000256" key="9">
    <source>
        <dbReference type="ARBA" id="ARBA00061434"/>
    </source>
</evidence>
<dbReference type="CDD" id="cd06215">
    <property type="entry name" value="FNR_iron_sulfur_binding_1"/>
    <property type="match status" value="1"/>
</dbReference>
<dbReference type="Gene3D" id="3.40.50.80">
    <property type="entry name" value="Nucleotide-binding domain of ferredoxin-NADP reductase (FNR) module"/>
    <property type="match status" value="1"/>
</dbReference>
<dbReference type="CDD" id="cd00207">
    <property type="entry name" value="fer2"/>
    <property type="match status" value="1"/>
</dbReference>
<protein>
    <submittedName>
        <fullName evidence="12">Hybrid-cluster NAD(P)-dependent oxidoreductase</fullName>
    </submittedName>
</protein>
<dbReference type="GO" id="GO:0051537">
    <property type="term" value="F:2 iron, 2 sulfur cluster binding"/>
    <property type="evidence" value="ECO:0007669"/>
    <property type="project" value="UniProtKB-KW"/>
</dbReference>